<name>A0A368LGV3_9VIBR</name>
<evidence type="ECO:0000256" key="2">
    <source>
        <dbReference type="SAM" id="SignalP"/>
    </source>
</evidence>
<feature type="compositionally biased region" description="Low complexity" evidence="1">
    <location>
        <begin position="25"/>
        <end position="44"/>
    </location>
</feature>
<feature type="region of interest" description="Disordered" evidence="1">
    <location>
        <begin position="25"/>
        <end position="53"/>
    </location>
</feature>
<dbReference type="GeneID" id="303189426"/>
<evidence type="ECO:0000313" key="3">
    <source>
        <dbReference type="EMBL" id="RCS69980.1"/>
    </source>
</evidence>
<organism evidence="3 4">
    <name type="scientific">Vibrio casei</name>
    <dbReference type="NCBI Taxonomy" id="673372"/>
    <lineage>
        <taxon>Bacteria</taxon>
        <taxon>Pseudomonadati</taxon>
        <taxon>Pseudomonadota</taxon>
        <taxon>Gammaproteobacteria</taxon>
        <taxon>Vibrionales</taxon>
        <taxon>Vibrionaceae</taxon>
        <taxon>Vibrio</taxon>
    </lineage>
</organism>
<sequence>MKLKPIVPLMSLIFAAMLTGCNFDGSSDPSSSSGDSTGNGSTGTSSGGGSIDIGDIDTPTIAAVDYSAIATPTVTAQDDLALQNAVAAAADGDVIGLTAGVNFASLGALTVDKKITLVSVDSAGAVIDPTASDEQALISGAGCIYISPKGAGSQVLNIAFKNDTIGYEAGTTTDNACVLSGSSGRSGVIAIDETSEADSAGTVKYFKPVILDNLNFDAELITSDQTADGQLNNKASWLIAYGQFELTNSTFTNLKSDVQNIGVYSACNTDSSKNGSLIEANTFAVVPGSSSETAAIKLGNSSSGLIDTITCNFSLVDNTFINYTALLANDVKNTVLYPTKPLPVGIFSTPESLTKNEGNTLTTQ</sequence>
<reference evidence="3 4" key="1">
    <citation type="journal article" date="2017" name="Elife">
        <title>Extensive horizontal gene transfer in cheese-associated bacteria.</title>
        <authorList>
            <person name="Bonham K.S."/>
            <person name="Wolfe B.E."/>
            <person name="Dutton R.J."/>
        </authorList>
    </citation>
    <scope>NUCLEOTIDE SEQUENCE [LARGE SCALE GENOMIC DNA]</scope>
    <source>
        <strain evidence="3 4">JB196</strain>
    </source>
</reference>
<dbReference type="EMBL" id="QPGL01000002">
    <property type="protein sequence ID" value="RCS69980.1"/>
    <property type="molecule type" value="Genomic_DNA"/>
</dbReference>
<dbReference type="PROSITE" id="PS51257">
    <property type="entry name" value="PROKAR_LIPOPROTEIN"/>
    <property type="match status" value="1"/>
</dbReference>
<feature type="signal peptide" evidence="2">
    <location>
        <begin position="1"/>
        <end position="20"/>
    </location>
</feature>
<accession>A0A368LGV3</accession>
<keyword evidence="2" id="KW-0732">Signal</keyword>
<dbReference type="SUPFAM" id="SSF51126">
    <property type="entry name" value="Pectin lyase-like"/>
    <property type="match status" value="1"/>
</dbReference>
<evidence type="ECO:0000256" key="1">
    <source>
        <dbReference type="SAM" id="MobiDB-lite"/>
    </source>
</evidence>
<protein>
    <submittedName>
        <fullName evidence="3">Uncharacterized protein</fullName>
    </submittedName>
</protein>
<feature type="chain" id="PRO_5017033582" evidence="2">
    <location>
        <begin position="21"/>
        <end position="364"/>
    </location>
</feature>
<dbReference type="Proteomes" id="UP000252479">
    <property type="component" value="Unassembled WGS sequence"/>
</dbReference>
<dbReference type="RefSeq" id="WP_086960617.1">
    <property type="nucleotide sequence ID" value="NZ_FUKS01000034.1"/>
</dbReference>
<evidence type="ECO:0000313" key="4">
    <source>
        <dbReference type="Proteomes" id="UP000252479"/>
    </source>
</evidence>
<gene>
    <name evidence="3" type="ORF">CIK83_10880</name>
</gene>
<comment type="caution">
    <text evidence="3">The sequence shown here is derived from an EMBL/GenBank/DDBJ whole genome shotgun (WGS) entry which is preliminary data.</text>
</comment>
<dbReference type="InterPro" id="IPR011050">
    <property type="entry name" value="Pectin_lyase_fold/virulence"/>
</dbReference>
<keyword evidence="4" id="KW-1185">Reference proteome</keyword>
<dbReference type="AlphaFoldDB" id="A0A368LGV3"/>
<proteinExistence type="predicted"/>